<dbReference type="GO" id="GO:0005096">
    <property type="term" value="F:GTPase activator activity"/>
    <property type="evidence" value="ECO:0007669"/>
    <property type="project" value="TreeGrafter"/>
</dbReference>
<accession>A0A7S4QHI1</accession>
<dbReference type="GO" id="GO:0031267">
    <property type="term" value="F:small GTPase binding"/>
    <property type="evidence" value="ECO:0007669"/>
    <property type="project" value="TreeGrafter"/>
</dbReference>
<name>A0A7S4QHI1_9DINO</name>
<dbReference type="Gene3D" id="1.10.8.270">
    <property type="entry name" value="putative rabgap domain of human tbc1 domain family member 14 like domains"/>
    <property type="match status" value="1"/>
</dbReference>
<feature type="compositionally biased region" description="Low complexity" evidence="1">
    <location>
        <begin position="370"/>
        <end position="384"/>
    </location>
</feature>
<dbReference type="InterPro" id="IPR050302">
    <property type="entry name" value="Rab_GAP_TBC_domain"/>
</dbReference>
<dbReference type="InterPro" id="IPR000195">
    <property type="entry name" value="Rab-GAP-TBC_dom"/>
</dbReference>
<feature type="region of interest" description="Disordered" evidence="1">
    <location>
        <begin position="358"/>
        <end position="384"/>
    </location>
</feature>
<evidence type="ECO:0000256" key="1">
    <source>
        <dbReference type="SAM" id="MobiDB-lite"/>
    </source>
</evidence>
<dbReference type="Pfam" id="PF00566">
    <property type="entry name" value="RabGAP-TBC"/>
    <property type="match status" value="1"/>
</dbReference>
<dbReference type="PANTHER" id="PTHR47219:SF20">
    <property type="entry name" value="TBC1 DOMAIN FAMILY MEMBER 2B"/>
    <property type="match status" value="1"/>
</dbReference>
<organism evidence="3">
    <name type="scientific">Alexandrium monilatum</name>
    <dbReference type="NCBI Taxonomy" id="311494"/>
    <lineage>
        <taxon>Eukaryota</taxon>
        <taxon>Sar</taxon>
        <taxon>Alveolata</taxon>
        <taxon>Dinophyceae</taxon>
        <taxon>Gonyaulacales</taxon>
        <taxon>Pyrocystaceae</taxon>
        <taxon>Alexandrium</taxon>
    </lineage>
</organism>
<feature type="compositionally biased region" description="Acidic residues" evidence="1">
    <location>
        <begin position="1"/>
        <end position="27"/>
    </location>
</feature>
<feature type="domain" description="Rab-GAP TBC" evidence="2">
    <location>
        <begin position="89"/>
        <end position="277"/>
    </location>
</feature>
<dbReference type="Gene3D" id="1.10.472.80">
    <property type="entry name" value="Ypt/Rab-GAP domain of gyp1p, domain 3"/>
    <property type="match status" value="1"/>
</dbReference>
<feature type="region of interest" description="Disordered" evidence="1">
    <location>
        <begin position="1"/>
        <end position="37"/>
    </location>
</feature>
<dbReference type="AlphaFoldDB" id="A0A7S4QHI1"/>
<sequence length="384" mass="44032">MFSSDEDADLGAGDDEDRGPGGEEFDDLGFALPPQGDAVGESARAYAQRFEPKAMRRRLRFEARLQKLPSPTNWAAMPKSALKGLLRKGLPSEHRREVWWSVLGCDARRQRSPEAYACYVQGTLRTRTTEEIERDLQRTFPNHRRFRTENGRGELRNVLRAFASHSPRVQYCQGLNFIAALLLVIFHDEERAFWAMVCAVESLGVEGYYTEGMALLRADMCVLTSVLEQKCPKVAHVFKEEGVDLTAICSEWYITWFARCLPGSTILRVWDTLFFEGFKVLFRIALGIFKRAESEVLQNARFDAIMEKAKTWPRRMVEHNELLKISFNGVKTFRRRDLLQARDKAFCRIDAEDEVRRARERETRERQRRAAALSPAATAEALAA</sequence>
<proteinExistence type="predicted"/>
<dbReference type="SMART" id="SM00164">
    <property type="entry name" value="TBC"/>
    <property type="match status" value="1"/>
</dbReference>
<dbReference type="PROSITE" id="PS50086">
    <property type="entry name" value="TBC_RABGAP"/>
    <property type="match status" value="1"/>
</dbReference>
<dbReference type="EMBL" id="HBNR01028688">
    <property type="protein sequence ID" value="CAE4581858.1"/>
    <property type="molecule type" value="Transcribed_RNA"/>
</dbReference>
<evidence type="ECO:0000313" key="3">
    <source>
        <dbReference type="EMBL" id="CAE4581858.1"/>
    </source>
</evidence>
<dbReference type="PANTHER" id="PTHR47219">
    <property type="entry name" value="RAB GTPASE-ACTIVATING PROTEIN 1-LIKE"/>
    <property type="match status" value="1"/>
</dbReference>
<dbReference type="FunFam" id="1.10.8.270:FF:000016">
    <property type="entry name" value="TBC1 domain family member 2A"/>
    <property type="match status" value="1"/>
</dbReference>
<reference evidence="3" key="1">
    <citation type="submission" date="2021-01" db="EMBL/GenBank/DDBJ databases">
        <authorList>
            <person name="Corre E."/>
            <person name="Pelletier E."/>
            <person name="Niang G."/>
            <person name="Scheremetjew M."/>
            <person name="Finn R."/>
            <person name="Kale V."/>
            <person name="Holt S."/>
            <person name="Cochrane G."/>
            <person name="Meng A."/>
            <person name="Brown T."/>
            <person name="Cohen L."/>
        </authorList>
    </citation>
    <scope>NUCLEOTIDE SEQUENCE</scope>
    <source>
        <strain evidence="3">CCMP3105</strain>
    </source>
</reference>
<evidence type="ECO:0000259" key="2">
    <source>
        <dbReference type="PROSITE" id="PS50086"/>
    </source>
</evidence>
<protein>
    <recommendedName>
        <fullName evidence="2">Rab-GAP TBC domain-containing protein</fullName>
    </recommendedName>
</protein>
<gene>
    <name evidence="3" type="ORF">AMON00008_LOCUS19531</name>
</gene>
<dbReference type="InterPro" id="IPR035969">
    <property type="entry name" value="Rab-GAP_TBC_sf"/>
</dbReference>
<dbReference type="SUPFAM" id="SSF47923">
    <property type="entry name" value="Ypt/Rab-GAP domain of gyp1p"/>
    <property type="match status" value="2"/>
</dbReference>